<evidence type="ECO:0000256" key="1">
    <source>
        <dbReference type="ARBA" id="ARBA00012513"/>
    </source>
</evidence>
<dbReference type="RefSeq" id="XP_003686343.1">
    <property type="nucleotide sequence ID" value="XM_003686295.1"/>
</dbReference>
<gene>
    <name evidence="12" type="primary">TPHA0G00730</name>
    <name evidence="12" type="ordered locus">TPHA_0G00730</name>
</gene>
<comment type="catalytic activity">
    <reaction evidence="7">
        <text>L-threonyl-[protein] + ATP = O-phospho-L-threonyl-[protein] + ADP + H(+)</text>
        <dbReference type="Rhea" id="RHEA:46608"/>
        <dbReference type="Rhea" id="RHEA-COMP:11060"/>
        <dbReference type="Rhea" id="RHEA-COMP:11605"/>
        <dbReference type="ChEBI" id="CHEBI:15378"/>
        <dbReference type="ChEBI" id="CHEBI:30013"/>
        <dbReference type="ChEBI" id="CHEBI:30616"/>
        <dbReference type="ChEBI" id="CHEBI:61977"/>
        <dbReference type="ChEBI" id="CHEBI:456216"/>
        <dbReference type="EC" id="2.7.11.1"/>
    </reaction>
</comment>
<dbReference type="Gene3D" id="1.10.510.10">
    <property type="entry name" value="Transferase(Phosphotransferase) domain 1"/>
    <property type="match status" value="2"/>
</dbReference>
<evidence type="ECO:0000256" key="7">
    <source>
        <dbReference type="ARBA" id="ARBA00047899"/>
    </source>
</evidence>
<dbReference type="PROSITE" id="PS00108">
    <property type="entry name" value="PROTEIN_KINASE_ST"/>
    <property type="match status" value="1"/>
</dbReference>
<dbReference type="GO" id="GO:0005829">
    <property type="term" value="C:cytosol"/>
    <property type="evidence" value="ECO:0007669"/>
    <property type="project" value="TreeGrafter"/>
</dbReference>
<dbReference type="InterPro" id="IPR008271">
    <property type="entry name" value="Ser/Thr_kinase_AS"/>
</dbReference>
<dbReference type="PROSITE" id="PS00107">
    <property type="entry name" value="PROTEIN_KINASE_ATP"/>
    <property type="match status" value="1"/>
</dbReference>
<evidence type="ECO:0000256" key="5">
    <source>
        <dbReference type="ARBA" id="ARBA00022777"/>
    </source>
</evidence>
<feature type="compositionally biased region" description="Basic residues" evidence="10">
    <location>
        <begin position="21"/>
        <end position="32"/>
    </location>
</feature>
<feature type="domain" description="Protein kinase" evidence="11">
    <location>
        <begin position="253"/>
        <end position="603"/>
    </location>
</feature>
<dbReference type="Pfam" id="PF00069">
    <property type="entry name" value="Pkinase"/>
    <property type="match status" value="1"/>
</dbReference>
<evidence type="ECO:0000256" key="2">
    <source>
        <dbReference type="ARBA" id="ARBA00022527"/>
    </source>
</evidence>
<dbReference type="OMA" id="CTSEYLM"/>
<dbReference type="GO" id="GO:0005524">
    <property type="term" value="F:ATP binding"/>
    <property type="evidence" value="ECO:0007669"/>
    <property type="project" value="UniProtKB-UniRule"/>
</dbReference>
<dbReference type="InterPro" id="IPR011009">
    <property type="entry name" value="Kinase-like_dom_sf"/>
</dbReference>
<dbReference type="SMART" id="SM00220">
    <property type="entry name" value="S_TKc"/>
    <property type="match status" value="1"/>
</dbReference>
<protein>
    <recommendedName>
        <fullName evidence="1">non-specific serine/threonine protein kinase</fullName>
        <ecNumber evidence="1">2.7.11.1</ecNumber>
    </recommendedName>
</protein>
<keyword evidence="4 9" id="KW-0547">Nucleotide-binding</keyword>
<dbReference type="PANTHER" id="PTHR24343:SF137">
    <property type="entry name" value="SERINE_THREONINE-PROTEIN KINASE HRK1"/>
    <property type="match status" value="1"/>
</dbReference>
<name>G8BVI1_TETPH</name>
<evidence type="ECO:0000256" key="10">
    <source>
        <dbReference type="SAM" id="MobiDB-lite"/>
    </source>
</evidence>
<dbReference type="GeneID" id="11533531"/>
<dbReference type="InterPro" id="IPR017441">
    <property type="entry name" value="Protein_kinase_ATP_BS"/>
</dbReference>
<keyword evidence="3" id="KW-0808">Transferase</keyword>
<feature type="compositionally biased region" description="Basic and acidic residues" evidence="10">
    <location>
        <begin position="551"/>
        <end position="561"/>
    </location>
</feature>
<dbReference type="PANTHER" id="PTHR24343">
    <property type="entry name" value="SERINE/THREONINE KINASE"/>
    <property type="match status" value="1"/>
</dbReference>
<reference evidence="12 13" key="1">
    <citation type="journal article" date="2011" name="Proc. Natl. Acad. Sci. U.S.A.">
        <title>Evolutionary erosion of yeast sex chromosomes by mating-type switching accidents.</title>
        <authorList>
            <person name="Gordon J.L."/>
            <person name="Armisen D."/>
            <person name="Proux-Wera E."/>
            <person name="Oheigeartaigh S.S."/>
            <person name="Byrne K.P."/>
            <person name="Wolfe K.H."/>
        </authorList>
    </citation>
    <scope>NUCLEOTIDE SEQUENCE [LARGE SCALE GENOMIC DNA]</scope>
    <source>
        <strain evidence="13">ATCC 24235 / CBS 4417 / NBRC 1672 / NRRL Y-8282 / UCD 70-5</strain>
    </source>
</reference>
<evidence type="ECO:0000256" key="8">
    <source>
        <dbReference type="ARBA" id="ARBA00048679"/>
    </source>
</evidence>
<evidence type="ECO:0000256" key="4">
    <source>
        <dbReference type="ARBA" id="ARBA00022741"/>
    </source>
</evidence>
<dbReference type="eggNOG" id="KOG0590">
    <property type="taxonomic scope" value="Eukaryota"/>
</dbReference>
<dbReference type="OrthoDB" id="6513151at2759"/>
<feature type="region of interest" description="Disordered" evidence="10">
    <location>
        <begin position="520"/>
        <end position="561"/>
    </location>
</feature>
<feature type="compositionally biased region" description="Polar residues" evidence="10">
    <location>
        <begin position="536"/>
        <end position="550"/>
    </location>
</feature>
<dbReference type="HOGENOM" id="CLU_000288_82_2_1"/>
<dbReference type="GO" id="GO:0004674">
    <property type="term" value="F:protein serine/threonine kinase activity"/>
    <property type="evidence" value="ECO:0007669"/>
    <property type="project" value="UniProtKB-KW"/>
</dbReference>
<accession>G8BVI1</accession>
<feature type="region of interest" description="Disordered" evidence="10">
    <location>
        <begin position="77"/>
        <end position="98"/>
    </location>
</feature>
<evidence type="ECO:0000313" key="13">
    <source>
        <dbReference type="Proteomes" id="UP000005666"/>
    </source>
</evidence>
<keyword evidence="2" id="KW-0723">Serine/threonine-protein kinase</keyword>
<comment type="catalytic activity">
    <reaction evidence="8">
        <text>L-seryl-[protein] + ATP = O-phospho-L-seryl-[protein] + ADP + H(+)</text>
        <dbReference type="Rhea" id="RHEA:17989"/>
        <dbReference type="Rhea" id="RHEA-COMP:9863"/>
        <dbReference type="Rhea" id="RHEA-COMP:11604"/>
        <dbReference type="ChEBI" id="CHEBI:15378"/>
        <dbReference type="ChEBI" id="CHEBI:29999"/>
        <dbReference type="ChEBI" id="CHEBI:30616"/>
        <dbReference type="ChEBI" id="CHEBI:83421"/>
        <dbReference type="ChEBI" id="CHEBI:456216"/>
        <dbReference type="EC" id="2.7.11.1"/>
    </reaction>
</comment>
<dbReference type="InterPro" id="IPR000719">
    <property type="entry name" value="Prot_kinase_dom"/>
</dbReference>
<dbReference type="AlphaFoldDB" id="G8BVI1"/>
<dbReference type="Proteomes" id="UP000005666">
    <property type="component" value="Chromosome 7"/>
</dbReference>
<keyword evidence="6 9" id="KW-0067">ATP-binding</keyword>
<dbReference type="EMBL" id="HE612862">
    <property type="protein sequence ID" value="CCE63909.1"/>
    <property type="molecule type" value="Genomic_DNA"/>
</dbReference>
<keyword evidence="5" id="KW-0418">Kinase</keyword>
<evidence type="ECO:0000313" key="12">
    <source>
        <dbReference type="EMBL" id="CCE63909.1"/>
    </source>
</evidence>
<dbReference type="PROSITE" id="PS50011">
    <property type="entry name" value="PROTEIN_KINASE_DOM"/>
    <property type="match status" value="1"/>
</dbReference>
<organism evidence="12 13">
    <name type="scientific">Tetrapisispora phaffii (strain ATCC 24235 / CBS 4417 / NBRC 1672 / NRRL Y-8282 / UCD 70-5)</name>
    <name type="common">Yeast</name>
    <name type="synonym">Fabospora phaffii</name>
    <dbReference type="NCBI Taxonomy" id="1071381"/>
    <lineage>
        <taxon>Eukaryota</taxon>
        <taxon>Fungi</taxon>
        <taxon>Dikarya</taxon>
        <taxon>Ascomycota</taxon>
        <taxon>Saccharomycotina</taxon>
        <taxon>Saccharomycetes</taxon>
        <taxon>Saccharomycetales</taxon>
        <taxon>Saccharomycetaceae</taxon>
        <taxon>Tetrapisispora</taxon>
    </lineage>
</organism>
<proteinExistence type="predicted"/>
<feature type="compositionally biased region" description="Polar residues" evidence="10">
    <location>
        <begin position="87"/>
        <end position="98"/>
    </location>
</feature>
<feature type="compositionally biased region" description="Low complexity" evidence="10">
    <location>
        <begin position="520"/>
        <end position="533"/>
    </location>
</feature>
<feature type="binding site" evidence="9">
    <location>
        <position position="282"/>
    </location>
    <ligand>
        <name>ATP</name>
        <dbReference type="ChEBI" id="CHEBI:30616"/>
    </ligand>
</feature>
<sequence length="640" mass="72977">MTNILPDSFQMDDRERNQANTHHHHHGHHGHAHSNNAPIKTRRSFLNMLNLDKRISANSTTSSVVSNSSVSSLDYLTSPEVSDDSKFQNGMSNRSSDKQYNVDSVNIITDSNNANFIITSSISPTWGSRRASHSMANLKKFFRSPISKKKKQINMHGSPTTTTSSDYAMNSNHSSYSHINANHHRQPHHSQRTGSEQFEHSSIINSISPNNQRNVEHKQHTQSAIPPTIESSLSLSNKVDIFHDDSILVQKYGKLGKLLGSGAGGSVKIINRSSDGATFAVKEFRPQKPRESDREYHKKCTAEFLIGSVLHHPNIIETLDIFIDYRHHKYFEVMEYCPVDFFAVVMSNKMSRNEINCCIKQLTEGVKYLHDKGMAHRDLKLDNCVMNKDGILKIIDFGSSVVFKYPFEKDTVMAHGIVGSDPYLAPEVLTSSNSYDPQMVDVWSIAIIYCCLMLKRFPWKIPHPETDENFRLFCLPDEVEHDYVESARTHELLIKEKMMSKKLQQQGYIPEQQEYVSTKQQSQQVNNISSIPSQLPPTNTETEQVNSSSTNHRDNGNTHRRVEGPYRLFKLLPHASRPILSRMLELDPKKRATLEDVYNDEWFSSQAFCTQNKNKEVMRAPGHHHTIVTEQDGVVNEYRI</sequence>
<evidence type="ECO:0000256" key="9">
    <source>
        <dbReference type="PROSITE-ProRule" id="PRU10141"/>
    </source>
</evidence>
<dbReference type="KEGG" id="tpf:TPHA_0G00730"/>
<feature type="region of interest" description="Disordered" evidence="10">
    <location>
        <begin position="17"/>
        <end position="38"/>
    </location>
</feature>
<dbReference type="STRING" id="1071381.G8BVI1"/>
<dbReference type="EC" id="2.7.11.1" evidence="1"/>
<dbReference type="SUPFAM" id="SSF56112">
    <property type="entry name" value="Protein kinase-like (PK-like)"/>
    <property type="match status" value="1"/>
</dbReference>
<keyword evidence="13" id="KW-1185">Reference proteome</keyword>
<evidence type="ECO:0000259" key="11">
    <source>
        <dbReference type="PROSITE" id="PS50011"/>
    </source>
</evidence>
<feature type="compositionally biased region" description="Polar residues" evidence="10">
    <location>
        <begin position="155"/>
        <end position="168"/>
    </location>
</feature>
<evidence type="ECO:0000256" key="3">
    <source>
        <dbReference type="ARBA" id="ARBA00022679"/>
    </source>
</evidence>
<feature type="region of interest" description="Disordered" evidence="10">
    <location>
        <begin position="148"/>
        <end position="168"/>
    </location>
</feature>
<evidence type="ECO:0000256" key="6">
    <source>
        <dbReference type="ARBA" id="ARBA00022840"/>
    </source>
</evidence>